<dbReference type="GO" id="GO:0005096">
    <property type="term" value="F:GTPase activator activity"/>
    <property type="evidence" value="ECO:0007669"/>
    <property type="project" value="UniProtKB-KW"/>
</dbReference>
<dbReference type="AlphaFoldDB" id="A0ABD2X2T5"/>
<dbReference type="Pfam" id="PF03114">
    <property type="entry name" value="BAR"/>
    <property type="match status" value="1"/>
</dbReference>
<dbReference type="PROSITE" id="PS50238">
    <property type="entry name" value="RHOGAP"/>
    <property type="match status" value="1"/>
</dbReference>
<dbReference type="SMART" id="SM00721">
    <property type="entry name" value="BAR"/>
    <property type="match status" value="1"/>
</dbReference>
<feature type="compositionally biased region" description="Polar residues" evidence="4">
    <location>
        <begin position="822"/>
        <end position="876"/>
    </location>
</feature>
<dbReference type="InterPro" id="IPR027267">
    <property type="entry name" value="AH/BAR_dom_sf"/>
</dbReference>
<feature type="compositionally biased region" description="Polar residues" evidence="4">
    <location>
        <begin position="484"/>
        <end position="504"/>
    </location>
</feature>
<dbReference type="Pfam" id="PF00620">
    <property type="entry name" value="RhoGAP"/>
    <property type="match status" value="1"/>
</dbReference>
<feature type="coiled-coil region" evidence="3">
    <location>
        <begin position="162"/>
        <end position="196"/>
    </location>
</feature>
<evidence type="ECO:0000313" key="7">
    <source>
        <dbReference type="EMBL" id="KAL3399632.1"/>
    </source>
</evidence>
<sequence length="964" mass="108325">MKKQFFRVKQLADQTFSRAEKTEVLTDDLQAADKHVEQIRAALVGLNKRLSNKSSESTKEDTHKEKRLKKCPEYILGQTMLDNAGEEGLMTYTLTECGRAQIALANEIVDHESKVEQYVSVPLQSILDSDVPNILKHKRNLQRLILDMDSTRTRYHQASKHNSTGATKVDSLKDELEEAESKVEACRDQLAAEMFQLMSKESELAQTIIQYVKLQRAYHESALHCLEDLIPDLECYINDNEMKPVYGFSLEEHLRVTNRKIAFPIQLCISALLRLGMEEEGLFRIASGASKLRRIKLSFDACCLTLPIALGYKDSHVIAGALKSYLRELPEPLLTYKLYPEWMAAAKIPHTDSRLRTMWDVLHKLPAPNFENLKFLIKFFSILAKNQEINKMTPYNIAIVVAPNLMWNSQEDPTTVVLVFINDLLILLLIILLKFFSICNYNSMDAANNSSLIVEQMITYADWFFPGEVDFDRELDISGMINGSEMSTPTSSGLRRCVSQSSLSDHAESPTHGSPKPATRRKNKPAPTPPCGNTPDKQSVQHEKRPDDKPPPAPDKPPRPVNTSTLNRPSHKAQKQETNPDVLRGSNGTSTPHKTDTKLNKSMCRSLDSDTKSIDLESPKKFDDSKEESNLLDPVKLQHSEITFPINKIDNHVKKSKEIDNFTHIGFEMFNQKLDNSSADLLSKSFNVTLTDTPIMTPESFEKIDSPKAKTSDEVQATSSLERRKPVAAPRVASNSAQNQQEENVELRKKFESVLTMNDRNGKPAIPERPAGLARPQSLIRPHPRLSNENLDSSPAPMPLERSQMHSMEKLQQVSVVQVQNGNNIPSENSSNKISITGNVNLQRSPSVGSRPASMSMSQHHLDTTGGSSVGHTNSLHRPEKPPRPDLPEQIRSHSRTRSEGNIVDVQTQSDTAVTHRSLNHQHLQQQQLPASPRFHQRPPRPQPPPPPPPTNVRSKSDNESTNL</sequence>
<dbReference type="SMART" id="SM00324">
    <property type="entry name" value="RhoGAP"/>
    <property type="match status" value="1"/>
</dbReference>
<dbReference type="PANTHER" id="PTHR14130">
    <property type="entry name" value="3BP-1 RELATED RHOGAP"/>
    <property type="match status" value="1"/>
</dbReference>
<evidence type="ECO:0008006" key="9">
    <source>
        <dbReference type="Google" id="ProtNLM"/>
    </source>
</evidence>
<feature type="compositionally biased region" description="Basic and acidic residues" evidence="4">
    <location>
        <begin position="955"/>
        <end position="964"/>
    </location>
</feature>
<feature type="compositionally biased region" description="Basic and acidic residues" evidence="4">
    <location>
        <begin position="877"/>
        <end position="892"/>
    </location>
</feature>
<dbReference type="Gene3D" id="1.10.555.10">
    <property type="entry name" value="Rho GTPase activation protein"/>
    <property type="match status" value="1"/>
</dbReference>
<feature type="compositionally biased region" description="Basic and acidic residues" evidence="4">
    <location>
        <begin position="701"/>
        <end position="713"/>
    </location>
</feature>
<feature type="region of interest" description="Disordered" evidence="4">
    <location>
        <begin position="482"/>
        <end position="629"/>
    </location>
</feature>
<proteinExistence type="predicted"/>
<feature type="compositionally biased region" description="Polar residues" evidence="4">
    <location>
        <begin position="733"/>
        <end position="742"/>
    </location>
</feature>
<dbReference type="FunFam" id="1.10.555.10:FF:000001">
    <property type="entry name" value="Rho GTPase activating protein 44"/>
    <property type="match status" value="1"/>
</dbReference>
<evidence type="ECO:0000259" key="5">
    <source>
        <dbReference type="PROSITE" id="PS50238"/>
    </source>
</evidence>
<name>A0ABD2X2T5_9HYME</name>
<feature type="compositionally biased region" description="Polar residues" evidence="4">
    <location>
        <begin position="905"/>
        <end position="917"/>
    </location>
</feature>
<keyword evidence="2" id="KW-0597">Phosphoprotein</keyword>
<feature type="domain" description="Rho-GAP" evidence="5">
    <location>
        <begin position="248"/>
        <end position="465"/>
    </location>
</feature>
<dbReference type="Gene3D" id="1.20.1270.60">
    <property type="entry name" value="Arfaptin homology (AH) domain/BAR domain"/>
    <property type="match status" value="1"/>
</dbReference>
<feature type="compositionally biased region" description="Pro residues" evidence="4">
    <location>
        <begin position="940"/>
        <end position="951"/>
    </location>
</feature>
<evidence type="ECO:0000259" key="6">
    <source>
        <dbReference type="PROSITE" id="PS51021"/>
    </source>
</evidence>
<dbReference type="SUPFAM" id="SSF48350">
    <property type="entry name" value="GTPase activation domain, GAP"/>
    <property type="match status" value="1"/>
</dbReference>
<evidence type="ECO:0000256" key="2">
    <source>
        <dbReference type="ARBA" id="ARBA00022553"/>
    </source>
</evidence>
<dbReference type="Proteomes" id="UP001627154">
    <property type="component" value="Unassembled WGS sequence"/>
</dbReference>
<gene>
    <name evidence="7" type="ORF">TKK_006895</name>
</gene>
<dbReference type="PANTHER" id="PTHR14130:SF14">
    <property type="entry name" value="RHO GTPASE-ACTIVATING PROTEIN 92B"/>
    <property type="match status" value="1"/>
</dbReference>
<dbReference type="CDD" id="cd07595">
    <property type="entry name" value="BAR_RhoGAP_Rich-like"/>
    <property type="match status" value="1"/>
</dbReference>
<organism evidence="7 8">
    <name type="scientific">Trichogramma kaykai</name>
    <dbReference type="NCBI Taxonomy" id="54128"/>
    <lineage>
        <taxon>Eukaryota</taxon>
        <taxon>Metazoa</taxon>
        <taxon>Ecdysozoa</taxon>
        <taxon>Arthropoda</taxon>
        <taxon>Hexapoda</taxon>
        <taxon>Insecta</taxon>
        <taxon>Pterygota</taxon>
        <taxon>Neoptera</taxon>
        <taxon>Endopterygota</taxon>
        <taxon>Hymenoptera</taxon>
        <taxon>Apocrita</taxon>
        <taxon>Proctotrupomorpha</taxon>
        <taxon>Chalcidoidea</taxon>
        <taxon>Trichogrammatidae</taxon>
        <taxon>Trichogramma</taxon>
    </lineage>
</organism>
<feature type="region of interest" description="Disordered" evidence="4">
    <location>
        <begin position="822"/>
        <end position="964"/>
    </location>
</feature>
<keyword evidence="3" id="KW-0175">Coiled coil</keyword>
<keyword evidence="8" id="KW-1185">Reference proteome</keyword>
<feature type="compositionally biased region" description="Basic and acidic residues" evidence="4">
    <location>
        <begin position="539"/>
        <end position="550"/>
    </location>
</feature>
<feature type="region of interest" description="Disordered" evidence="4">
    <location>
        <begin position="759"/>
        <end position="798"/>
    </location>
</feature>
<dbReference type="PROSITE" id="PS51021">
    <property type="entry name" value="BAR"/>
    <property type="match status" value="1"/>
</dbReference>
<feature type="domain" description="BAR" evidence="6">
    <location>
        <begin position="14"/>
        <end position="242"/>
    </location>
</feature>
<reference evidence="7 8" key="1">
    <citation type="journal article" date="2024" name="bioRxiv">
        <title>A reference genome for Trichogramma kaykai: A tiny desert-dwelling parasitoid wasp with competing sex-ratio distorters.</title>
        <authorList>
            <person name="Culotta J."/>
            <person name="Lindsey A.R."/>
        </authorList>
    </citation>
    <scope>NUCLEOTIDE SEQUENCE [LARGE SCALE GENOMIC DNA]</scope>
    <source>
        <strain evidence="7 8">KSX58</strain>
    </source>
</reference>
<dbReference type="EMBL" id="JBJJXI010000055">
    <property type="protein sequence ID" value="KAL3399632.1"/>
    <property type="molecule type" value="Genomic_DNA"/>
</dbReference>
<keyword evidence="1" id="KW-0343">GTPase activation</keyword>
<accession>A0ABD2X2T5</accession>
<dbReference type="InterPro" id="IPR000198">
    <property type="entry name" value="RhoGAP_dom"/>
</dbReference>
<dbReference type="InterPro" id="IPR008936">
    <property type="entry name" value="Rho_GTPase_activation_prot"/>
</dbReference>
<comment type="caution">
    <text evidence="7">The sequence shown here is derived from an EMBL/GenBank/DDBJ whole genome shotgun (WGS) entry which is preliminary data.</text>
</comment>
<evidence type="ECO:0000256" key="4">
    <source>
        <dbReference type="SAM" id="MobiDB-lite"/>
    </source>
</evidence>
<feature type="compositionally biased region" description="Basic and acidic residues" evidence="4">
    <location>
        <begin position="607"/>
        <end position="629"/>
    </location>
</feature>
<protein>
    <recommendedName>
        <fullName evidence="9">Rho-GAP domain-containing protein</fullName>
    </recommendedName>
</protein>
<evidence type="ECO:0000313" key="8">
    <source>
        <dbReference type="Proteomes" id="UP001627154"/>
    </source>
</evidence>
<dbReference type="InterPro" id="IPR004148">
    <property type="entry name" value="BAR_dom"/>
</dbReference>
<evidence type="ECO:0000256" key="1">
    <source>
        <dbReference type="ARBA" id="ARBA00022468"/>
    </source>
</evidence>
<dbReference type="InterPro" id="IPR047165">
    <property type="entry name" value="RHG17/44/SH3BP1-like"/>
</dbReference>
<dbReference type="SUPFAM" id="SSF103657">
    <property type="entry name" value="BAR/IMD domain-like"/>
    <property type="match status" value="1"/>
</dbReference>
<feature type="region of interest" description="Disordered" evidence="4">
    <location>
        <begin position="701"/>
        <end position="745"/>
    </location>
</feature>
<evidence type="ECO:0000256" key="3">
    <source>
        <dbReference type="SAM" id="Coils"/>
    </source>
</evidence>